<gene>
    <name evidence="2" type="ORF">K0M31_007633</name>
</gene>
<sequence length="81" mass="8903">MFNRKKIKHINHILNASTSRFSKLKKPSSSFSTTNETGGKTKNKEEGKRRAMANARRNVSRKMAGARNGEEEAAGVIAKAA</sequence>
<keyword evidence="3" id="KW-1185">Reference proteome</keyword>
<dbReference type="EMBL" id="JAHYIQ010000002">
    <property type="protein sequence ID" value="KAK1134865.1"/>
    <property type="molecule type" value="Genomic_DNA"/>
</dbReference>
<accession>A0AA40KVU3</accession>
<feature type="region of interest" description="Disordered" evidence="1">
    <location>
        <begin position="20"/>
        <end position="81"/>
    </location>
</feature>
<evidence type="ECO:0000313" key="3">
    <source>
        <dbReference type="Proteomes" id="UP001177670"/>
    </source>
</evidence>
<feature type="compositionally biased region" description="Low complexity" evidence="1">
    <location>
        <begin position="27"/>
        <end position="40"/>
    </location>
</feature>
<organism evidence="2 3">
    <name type="scientific">Melipona bicolor</name>
    <dbReference type="NCBI Taxonomy" id="60889"/>
    <lineage>
        <taxon>Eukaryota</taxon>
        <taxon>Metazoa</taxon>
        <taxon>Ecdysozoa</taxon>
        <taxon>Arthropoda</taxon>
        <taxon>Hexapoda</taxon>
        <taxon>Insecta</taxon>
        <taxon>Pterygota</taxon>
        <taxon>Neoptera</taxon>
        <taxon>Endopterygota</taxon>
        <taxon>Hymenoptera</taxon>
        <taxon>Apocrita</taxon>
        <taxon>Aculeata</taxon>
        <taxon>Apoidea</taxon>
        <taxon>Anthophila</taxon>
        <taxon>Apidae</taxon>
        <taxon>Melipona</taxon>
    </lineage>
</organism>
<evidence type="ECO:0000313" key="2">
    <source>
        <dbReference type="EMBL" id="KAK1134865.1"/>
    </source>
</evidence>
<dbReference type="Proteomes" id="UP001177670">
    <property type="component" value="Unassembled WGS sequence"/>
</dbReference>
<dbReference type="AlphaFoldDB" id="A0AA40KVU3"/>
<name>A0AA40KVU3_9HYME</name>
<reference evidence="2" key="1">
    <citation type="submission" date="2021-10" db="EMBL/GenBank/DDBJ databases">
        <title>Melipona bicolor Genome sequencing and assembly.</title>
        <authorList>
            <person name="Araujo N.S."/>
            <person name="Arias M.C."/>
        </authorList>
    </citation>
    <scope>NUCLEOTIDE SEQUENCE</scope>
    <source>
        <strain evidence="2">USP_2M_L1-L4_2017</strain>
        <tissue evidence="2">Whole body</tissue>
    </source>
</reference>
<evidence type="ECO:0000256" key="1">
    <source>
        <dbReference type="SAM" id="MobiDB-lite"/>
    </source>
</evidence>
<proteinExistence type="predicted"/>
<protein>
    <submittedName>
        <fullName evidence="2">Uncharacterized protein</fullName>
    </submittedName>
</protein>
<comment type="caution">
    <text evidence="2">The sequence shown here is derived from an EMBL/GenBank/DDBJ whole genome shotgun (WGS) entry which is preliminary data.</text>
</comment>